<keyword evidence="1" id="KW-0732">Signal</keyword>
<evidence type="ECO:0000256" key="1">
    <source>
        <dbReference type="SAM" id="SignalP"/>
    </source>
</evidence>
<accession>A0A1B8TUI7</accession>
<dbReference type="STRING" id="996801.BW723_05170"/>
<evidence type="ECO:0000313" key="2">
    <source>
        <dbReference type="EMBL" id="OBY63260.1"/>
    </source>
</evidence>
<evidence type="ECO:0000313" key="3">
    <source>
        <dbReference type="Proteomes" id="UP000092612"/>
    </source>
</evidence>
<keyword evidence="3" id="KW-1185">Reference proteome</keyword>
<name>A0A1B8TUI7_9FLAO</name>
<gene>
    <name evidence="2" type="ORF">LPB301_10540</name>
</gene>
<comment type="caution">
    <text evidence="2">The sequence shown here is derived from an EMBL/GenBank/DDBJ whole genome shotgun (WGS) entry which is preliminary data.</text>
</comment>
<dbReference type="AlphaFoldDB" id="A0A1B8TUI7"/>
<dbReference type="OrthoDB" id="1202249at2"/>
<organism evidence="2 3">
    <name type="scientific">Polaribacter reichenbachii</name>
    <dbReference type="NCBI Taxonomy" id="996801"/>
    <lineage>
        <taxon>Bacteria</taxon>
        <taxon>Pseudomonadati</taxon>
        <taxon>Bacteroidota</taxon>
        <taxon>Flavobacteriia</taxon>
        <taxon>Flavobacteriales</taxon>
        <taxon>Flavobacteriaceae</taxon>
    </lineage>
</organism>
<feature type="signal peptide" evidence="1">
    <location>
        <begin position="1"/>
        <end position="18"/>
    </location>
</feature>
<dbReference type="KEGG" id="prn:BW723_05170"/>
<feature type="chain" id="PRO_5008615600" evidence="1">
    <location>
        <begin position="19"/>
        <end position="111"/>
    </location>
</feature>
<dbReference type="Proteomes" id="UP000092612">
    <property type="component" value="Unassembled WGS sequence"/>
</dbReference>
<protein>
    <submittedName>
        <fullName evidence="2">Uncharacterized protein</fullName>
    </submittedName>
</protein>
<dbReference type="EMBL" id="LSFL01000035">
    <property type="protein sequence ID" value="OBY63260.1"/>
    <property type="molecule type" value="Genomic_DNA"/>
</dbReference>
<sequence>MKKLYVVAFVLLITASFSFTNKVQEKSNKLTATYLGLTEDQYYKFVDADKKEYLFYDYSDDIDISLEDDENLNKKFAIIWVEKEINESNDEEEESDKTIKVKTITALKLLK</sequence>
<dbReference type="RefSeq" id="WP_068361324.1">
    <property type="nucleotide sequence ID" value="NZ_CP019337.1"/>
</dbReference>
<proteinExistence type="predicted"/>
<reference evidence="3" key="1">
    <citation type="submission" date="2016-02" db="EMBL/GenBank/DDBJ databases">
        <title>Paenibacillus sp. LPB0068, isolated from Crassostrea gigas.</title>
        <authorList>
            <person name="Shin S.-K."/>
            <person name="Yi H."/>
        </authorList>
    </citation>
    <scope>NUCLEOTIDE SEQUENCE [LARGE SCALE GENOMIC DNA]</scope>
    <source>
        <strain evidence="3">KCTC 23969</strain>
    </source>
</reference>